<dbReference type="AlphaFoldDB" id="A0A015SQA4"/>
<proteinExistence type="predicted"/>
<dbReference type="SMART" id="SM00850">
    <property type="entry name" value="LytTR"/>
    <property type="match status" value="1"/>
</dbReference>
<gene>
    <name evidence="2" type="ORF">M124_3780</name>
</gene>
<dbReference type="PATRIC" id="fig|1339315.3.peg.4416"/>
<dbReference type="RefSeq" id="WP_005791209.1">
    <property type="nucleotide sequence ID" value="NZ_JGCY01000404.1"/>
</dbReference>
<reference evidence="2 3" key="1">
    <citation type="submission" date="2014-02" db="EMBL/GenBank/DDBJ databases">
        <authorList>
            <person name="Sears C."/>
            <person name="Carroll K."/>
            <person name="Sack B.R."/>
            <person name="Qadri F."/>
            <person name="Myers L.L."/>
            <person name="Chung G.-T."/>
            <person name="Escheverria P."/>
            <person name="Fraser C.M."/>
            <person name="Sadzewicz L."/>
            <person name="Shefchek K.A."/>
            <person name="Tallon L."/>
            <person name="Das S.P."/>
            <person name="Daugherty S."/>
            <person name="Mongodin E.F."/>
        </authorList>
    </citation>
    <scope>NUCLEOTIDE SEQUENCE [LARGE SCALE GENOMIC DNA]</scope>
    <source>
        <strain evidence="3">3988T(B)14</strain>
    </source>
</reference>
<feature type="domain" description="HTH LytTR-type" evidence="1">
    <location>
        <begin position="20"/>
        <end position="113"/>
    </location>
</feature>
<dbReference type="EMBL" id="JGCY01000404">
    <property type="protein sequence ID" value="EXY72437.1"/>
    <property type="molecule type" value="Genomic_DNA"/>
</dbReference>
<name>A0A015SQA4_BACFG</name>
<evidence type="ECO:0000313" key="2">
    <source>
        <dbReference type="EMBL" id="EXY72437.1"/>
    </source>
</evidence>
<dbReference type="GeneID" id="60365827"/>
<organism evidence="2 3">
    <name type="scientific">Bacteroides fragilis str. 3988T(B)14</name>
    <dbReference type="NCBI Taxonomy" id="1339315"/>
    <lineage>
        <taxon>Bacteria</taxon>
        <taxon>Pseudomonadati</taxon>
        <taxon>Bacteroidota</taxon>
        <taxon>Bacteroidia</taxon>
        <taxon>Bacteroidales</taxon>
        <taxon>Bacteroidaceae</taxon>
        <taxon>Bacteroides</taxon>
    </lineage>
</organism>
<sequence length="119" mass="13976">MDKIEFREDKITFSYKKSYGECLYQDLIAVEYSKPYCILQIGGRNSILFLISLRVILEKLPADFLLINRGIIVNKERIVDCVLQDGAYHIKMDNNKIYRISTRKLATVKKYFMVQNDTI</sequence>
<dbReference type="Pfam" id="PF04397">
    <property type="entry name" value="LytTR"/>
    <property type="match status" value="1"/>
</dbReference>
<protein>
    <submittedName>
        <fullName evidence="2">LytTr DNA-binding domain protein</fullName>
    </submittedName>
</protein>
<evidence type="ECO:0000259" key="1">
    <source>
        <dbReference type="SMART" id="SM00850"/>
    </source>
</evidence>
<accession>A0A015SQA4</accession>
<dbReference type="GO" id="GO:0003677">
    <property type="term" value="F:DNA binding"/>
    <property type="evidence" value="ECO:0007669"/>
    <property type="project" value="UniProtKB-KW"/>
</dbReference>
<keyword evidence="2" id="KW-0238">DNA-binding</keyword>
<evidence type="ECO:0000313" key="3">
    <source>
        <dbReference type="Proteomes" id="UP000020529"/>
    </source>
</evidence>
<dbReference type="Gene3D" id="2.40.50.1020">
    <property type="entry name" value="LytTr DNA-binding domain"/>
    <property type="match status" value="1"/>
</dbReference>
<comment type="caution">
    <text evidence="2">The sequence shown here is derived from an EMBL/GenBank/DDBJ whole genome shotgun (WGS) entry which is preliminary data.</text>
</comment>
<dbReference type="Proteomes" id="UP000020529">
    <property type="component" value="Unassembled WGS sequence"/>
</dbReference>
<dbReference type="InterPro" id="IPR007492">
    <property type="entry name" value="LytTR_DNA-bd_dom"/>
</dbReference>